<reference evidence="1" key="1">
    <citation type="submission" date="2017-05" db="UniProtKB">
        <authorList>
            <consortium name="EnsemblMetazoa"/>
        </authorList>
    </citation>
    <scope>IDENTIFICATION</scope>
</reference>
<accession>A0A1X7UJT3</accession>
<protein>
    <submittedName>
        <fullName evidence="1">Uncharacterized protein</fullName>
    </submittedName>
</protein>
<dbReference type="AlphaFoldDB" id="A0A1X7UJT3"/>
<sequence length="89" mass="9960">MYLCLPKMREFVTVNESKLKKATAVGGKTGTSIPFLNDTAIPCSVTTINDKQRKCCQIPHASISHGILKKFVNLGKLQRNRLQEKPRDC</sequence>
<name>A0A1X7UJT3_AMPQE</name>
<proteinExistence type="predicted"/>
<organism evidence="1">
    <name type="scientific">Amphimedon queenslandica</name>
    <name type="common">Sponge</name>
    <dbReference type="NCBI Taxonomy" id="400682"/>
    <lineage>
        <taxon>Eukaryota</taxon>
        <taxon>Metazoa</taxon>
        <taxon>Porifera</taxon>
        <taxon>Demospongiae</taxon>
        <taxon>Heteroscleromorpha</taxon>
        <taxon>Haplosclerida</taxon>
        <taxon>Niphatidae</taxon>
        <taxon>Amphimedon</taxon>
    </lineage>
</organism>
<dbReference type="EnsemblMetazoa" id="Aqu2.1.27921_001">
    <property type="protein sequence ID" value="Aqu2.1.27921_001"/>
    <property type="gene ID" value="Aqu2.1.27921"/>
</dbReference>
<dbReference type="InParanoid" id="A0A1X7UJT3"/>
<evidence type="ECO:0000313" key="1">
    <source>
        <dbReference type="EnsemblMetazoa" id="Aqu2.1.27921_001"/>
    </source>
</evidence>